<dbReference type="EMBL" id="BAZW01000005">
    <property type="protein sequence ID" value="GAO28965.1"/>
    <property type="molecule type" value="Genomic_DNA"/>
</dbReference>
<dbReference type="Proteomes" id="UP000032900">
    <property type="component" value="Unassembled WGS sequence"/>
</dbReference>
<comment type="caution">
    <text evidence="1">The sequence shown here is derived from an EMBL/GenBank/DDBJ whole genome shotgun (WGS) entry which is preliminary data.</text>
</comment>
<name>A0A0E9LVT2_9BACT</name>
<dbReference type="PANTHER" id="PTHR37804">
    <property type="entry name" value="CDAA REGULATORY PROTEIN CDAR"/>
    <property type="match status" value="1"/>
</dbReference>
<accession>A0A0E9LVT2</accession>
<keyword evidence="2" id="KW-1185">Reference proteome</keyword>
<dbReference type="InterPro" id="IPR012505">
    <property type="entry name" value="YbbR"/>
</dbReference>
<organism evidence="1 2">
    <name type="scientific">Geofilum rubicundum JCM 15548</name>
    <dbReference type="NCBI Taxonomy" id="1236989"/>
    <lineage>
        <taxon>Bacteria</taxon>
        <taxon>Pseudomonadati</taxon>
        <taxon>Bacteroidota</taxon>
        <taxon>Bacteroidia</taxon>
        <taxon>Marinilabiliales</taxon>
        <taxon>Marinilabiliaceae</taxon>
        <taxon>Geofilum</taxon>
    </lineage>
</organism>
<dbReference type="PANTHER" id="PTHR37804:SF1">
    <property type="entry name" value="CDAA REGULATORY PROTEIN CDAR"/>
    <property type="match status" value="1"/>
</dbReference>
<dbReference type="AlphaFoldDB" id="A0A0E9LVT2"/>
<dbReference type="InterPro" id="IPR053154">
    <property type="entry name" value="c-di-AMP_regulator"/>
</dbReference>
<dbReference type="Pfam" id="PF07949">
    <property type="entry name" value="YbbR"/>
    <property type="match status" value="1"/>
</dbReference>
<evidence type="ECO:0000313" key="2">
    <source>
        <dbReference type="Proteomes" id="UP000032900"/>
    </source>
</evidence>
<dbReference type="STRING" id="1236989.JCM15548_11112"/>
<evidence type="ECO:0000313" key="1">
    <source>
        <dbReference type="EMBL" id="GAO28965.1"/>
    </source>
</evidence>
<reference evidence="1 2" key="1">
    <citation type="journal article" date="2015" name="Microbes Environ.">
        <title>Distribution and evolution of nitrogen fixation genes in the phylum bacteroidetes.</title>
        <authorList>
            <person name="Inoue J."/>
            <person name="Oshima K."/>
            <person name="Suda W."/>
            <person name="Sakamoto M."/>
            <person name="Iino T."/>
            <person name="Noda S."/>
            <person name="Hongoh Y."/>
            <person name="Hattori M."/>
            <person name="Ohkuma M."/>
        </authorList>
    </citation>
    <scope>NUCLEOTIDE SEQUENCE [LARGE SCALE GENOMIC DNA]</scope>
    <source>
        <strain evidence="1">JCM 15548</strain>
    </source>
</reference>
<proteinExistence type="predicted"/>
<protein>
    <submittedName>
        <fullName evidence="1">Uncharacterized protein</fullName>
    </submittedName>
</protein>
<dbReference type="Gene3D" id="2.170.120.30">
    <property type="match status" value="1"/>
</dbReference>
<gene>
    <name evidence="1" type="ORF">JCM15548_11112</name>
</gene>
<dbReference type="Gene3D" id="2.170.120.40">
    <property type="entry name" value="YbbR-like domain"/>
    <property type="match status" value="1"/>
</dbReference>
<sequence>MELVDINPDTLFLNMDRLTDRKVPVRLNGEISFEKQFILADSIRFVPDSVLISGPASVVDTVMAVYSKPLVIEKLKEDYSQKIALQKHPSLKLGHNEVAIHIQIEPFSEKTISVPIVVFGLPDSLRMKTFPSSVEVTFRAGMSQFDKVSPEDFMVLVDAEEVLKADRPTRLRVRFDKIPNNIQSYDFSPIFVEYFLEKY</sequence>